<keyword evidence="2" id="KW-0472">Membrane</keyword>
<dbReference type="InterPro" id="IPR050266">
    <property type="entry name" value="AB_hydrolase_sf"/>
</dbReference>
<keyword evidence="2" id="KW-0812">Transmembrane</keyword>
<dbReference type="OrthoDB" id="408373at2759"/>
<reference evidence="4 5" key="2">
    <citation type="journal article" date="2021" name="Curr. Genet.">
        <title>Genetic response to nitrogen starvation in the aggressive Eucalyptus foliar pathogen Teratosphaeria destructans.</title>
        <authorList>
            <person name="Havenga M."/>
            <person name="Wingfield B.D."/>
            <person name="Wingfield M.J."/>
            <person name="Dreyer L.L."/>
            <person name="Roets F."/>
            <person name="Aylward J."/>
        </authorList>
    </citation>
    <scope>NUCLEOTIDE SEQUENCE [LARGE SCALE GENOMIC DNA]</scope>
    <source>
        <strain evidence="4">CMW44962</strain>
    </source>
</reference>
<dbReference type="PANTHER" id="PTHR43798">
    <property type="entry name" value="MONOACYLGLYCEROL LIPASE"/>
    <property type="match status" value="1"/>
</dbReference>
<dbReference type="Proteomes" id="UP001138500">
    <property type="component" value="Unassembled WGS sequence"/>
</dbReference>
<dbReference type="GO" id="GO:0016020">
    <property type="term" value="C:membrane"/>
    <property type="evidence" value="ECO:0007669"/>
    <property type="project" value="TreeGrafter"/>
</dbReference>
<comment type="caution">
    <text evidence="4">The sequence shown here is derived from an EMBL/GenBank/DDBJ whole genome shotgun (WGS) entry which is preliminary data.</text>
</comment>
<protein>
    <submittedName>
        <fullName evidence="4">Serine aminopeptidase, S33</fullName>
    </submittedName>
</protein>
<keyword evidence="2" id="KW-1133">Transmembrane helix</keyword>
<dbReference type="EMBL" id="RIBY02001945">
    <property type="protein sequence ID" value="KAH9826886.1"/>
    <property type="molecule type" value="Genomic_DNA"/>
</dbReference>
<gene>
    <name evidence="4" type="ORF">Tdes44962_MAKER03273</name>
</gene>
<feature type="region of interest" description="Disordered" evidence="1">
    <location>
        <begin position="249"/>
        <end position="269"/>
    </location>
</feature>
<keyword evidence="5" id="KW-1185">Reference proteome</keyword>
<keyword evidence="4" id="KW-0031">Aminopeptidase</keyword>
<feature type="transmembrane region" description="Helical" evidence="2">
    <location>
        <begin position="20"/>
        <end position="37"/>
    </location>
</feature>
<organism evidence="4 5">
    <name type="scientific">Teratosphaeria destructans</name>
    <dbReference type="NCBI Taxonomy" id="418781"/>
    <lineage>
        <taxon>Eukaryota</taxon>
        <taxon>Fungi</taxon>
        <taxon>Dikarya</taxon>
        <taxon>Ascomycota</taxon>
        <taxon>Pezizomycotina</taxon>
        <taxon>Dothideomycetes</taxon>
        <taxon>Dothideomycetidae</taxon>
        <taxon>Mycosphaerellales</taxon>
        <taxon>Teratosphaeriaceae</taxon>
        <taxon>Teratosphaeria</taxon>
    </lineage>
</organism>
<evidence type="ECO:0000313" key="5">
    <source>
        <dbReference type="Proteomes" id="UP001138500"/>
    </source>
</evidence>
<feature type="domain" description="AB hydrolase-1" evidence="3">
    <location>
        <begin position="104"/>
        <end position="388"/>
    </location>
</feature>
<keyword evidence="4" id="KW-0645">Protease</keyword>
<dbReference type="Gene3D" id="3.40.50.1820">
    <property type="entry name" value="alpha/beta hydrolase"/>
    <property type="match status" value="1"/>
</dbReference>
<dbReference type="AlphaFoldDB" id="A0A9W7SQS3"/>
<proteinExistence type="predicted"/>
<dbReference type="InterPro" id="IPR000073">
    <property type="entry name" value="AB_hydrolase_1"/>
</dbReference>
<accession>A0A9W7SQS3</accession>
<dbReference type="PRINTS" id="PR00111">
    <property type="entry name" value="ABHYDROLASE"/>
</dbReference>
<dbReference type="GO" id="GO:0004177">
    <property type="term" value="F:aminopeptidase activity"/>
    <property type="evidence" value="ECO:0007669"/>
    <property type="project" value="UniProtKB-KW"/>
</dbReference>
<dbReference type="Pfam" id="PF00561">
    <property type="entry name" value="Abhydrolase_1"/>
    <property type="match status" value="1"/>
</dbReference>
<evidence type="ECO:0000313" key="4">
    <source>
        <dbReference type="EMBL" id="KAH9826886.1"/>
    </source>
</evidence>
<name>A0A9W7SQS3_9PEZI</name>
<feature type="compositionally biased region" description="Basic and acidic residues" evidence="1">
    <location>
        <begin position="251"/>
        <end position="264"/>
    </location>
</feature>
<evidence type="ECO:0000256" key="1">
    <source>
        <dbReference type="SAM" id="MobiDB-lite"/>
    </source>
</evidence>
<keyword evidence="4" id="KW-0378">Hydrolase</keyword>
<evidence type="ECO:0000256" key="2">
    <source>
        <dbReference type="SAM" id="Phobius"/>
    </source>
</evidence>
<evidence type="ECO:0000259" key="3">
    <source>
        <dbReference type="Pfam" id="PF00561"/>
    </source>
</evidence>
<sequence>MAFPSWLQHVSTDLHDRRTLYIILTAPIIGFYAYRTITGLLNTTQGRNTAPIIPSPRKPLRLLSAEDLSQISYPPDALPGVRDVDTPYGNIRVYEWGPESGRKVLFIHGISTPCIAFASIAKMLVEQHGCRVMLFDLFGRGYSDAPDPEAFPQDLRLFTTQIMLVLGSSELAWTGREGRFALVGYSLGGGVAAGFTSYFPDMVDSLVLLAPGGLIRAKHISASSKLLYGGLLPKALVEYFIYRRIGGGKQPEARSKTRDHKTSGESETTLVEAAKSETPAHPALAKDSAAPLFPDRPSVSPAHAVGWQVDAHPGFLASFISSIQHAPITNQHERWRIIGRRLSAQKLLECHEGESAKKNGKVLVLLGETDSVIVPDETGEDAKEVLGEGNVDVQVLEGGHDFPVANAKGTVKAMVEFWDEESGRGLLRG</sequence>
<dbReference type="SUPFAM" id="SSF53474">
    <property type="entry name" value="alpha/beta-Hydrolases"/>
    <property type="match status" value="1"/>
</dbReference>
<dbReference type="InterPro" id="IPR029058">
    <property type="entry name" value="AB_hydrolase_fold"/>
</dbReference>
<dbReference type="PANTHER" id="PTHR43798:SF33">
    <property type="entry name" value="HYDROLASE, PUTATIVE (AFU_ORTHOLOGUE AFUA_2G14860)-RELATED"/>
    <property type="match status" value="1"/>
</dbReference>
<reference evidence="4 5" key="1">
    <citation type="journal article" date="2018" name="IMA Fungus">
        <title>IMA Genome-F 10: Nine draft genome sequences of Claviceps purpurea s.lat., including C. arundinis, C. humidiphila, and C. cf. spartinae, pseudomolecules for the pitch canker pathogen Fusarium circinatum, draft genome of Davidsoniella eucalypti, Grosmannia galeiformis, Quambalaria eucalypti, and Teratosphaeria destructans.</title>
        <authorList>
            <person name="Wingfield B.D."/>
            <person name="Liu M."/>
            <person name="Nguyen H.D."/>
            <person name="Lane F.A."/>
            <person name="Morgan S.W."/>
            <person name="De Vos L."/>
            <person name="Wilken P.M."/>
            <person name="Duong T.A."/>
            <person name="Aylward J."/>
            <person name="Coetzee M.P."/>
            <person name="Dadej K."/>
            <person name="De Beer Z.W."/>
            <person name="Findlay W."/>
            <person name="Havenga M."/>
            <person name="Kolarik M."/>
            <person name="Menzies J.G."/>
            <person name="Naidoo K."/>
            <person name="Pochopski O."/>
            <person name="Shoukouhi P."/>
            <person name="Santana Q.C."/>
            <person name="Seifert K.A."/>
            <person name="Soal N."/>
            <person name="Steenkamp E.T."/>
            <person name="Tatham C.T."/>
            <person name="van der Nest M.A."/>
            <person name="Wingfield M.J."/>
        </authorList>
    </citation>
    <scope>NUCLEOTIDE SEQUENCE [LARGE SCALE GENOMIC DNA]</scope>
    <source>
        <strain evidence="4">CMW44962</strain>
    </source>
</reference>